<evidence type="ECO:0000313" key="2">
    <source>
        <dbReference type="Proteomes" id="UP000436088"/>
    </source>
</evidence>
<dbReference type="AlphaFoldDB" id="A0A6A3D6Z1"/>
<dbReference type="Proteomes" id="UP000436088">
    <property type="component" value="Unassembled WGS sequence"/>
</dbReference>
<name>A0A6A3D6Z1_HIBSY</name>
<comment type="caution">
    <text evidence="1">The sequence shown here is derived from an EMBL/GenBank/DDBJ whole genome shotgun (WGS) entry which is preliminary data.</text>
</comment>
<keyword evidence="2" id="KW-1185">Reference proteome</keyword>
<protein>
    <submittedName>
        <fullName evidence="1">Uncharacterized protein</fullName>
    </submittedName>
</protein>
<sequence>MDEYMYCKDLHELVIYKDKVEGKSDAQWELLNRKVVAMIRKYIDKIIFEHVSTYPYNPTILLYSGRISKLENYTLVLS</sequence>
<organism evidence="1 2">
    <name type="scientific">Hibiscus syriacus</name>
    <name type="common">Rose of Sharon</name>
    <dbReference type="NCBI Taxonomy" id="106335"/>
    <lineage>
        <taxon>Eukaryota</taxon>
        <taxon>Viridiplantae</taxon>
        <taxon>Streptophyta</taxon>
        <taxon>Embryophyta</taxon>
        <taxon>Tracheophyta</taxon>
        <taxon>Spermatophyta</taxon>
        <taxon>Magnoliopsida</taxon>
        <taxon>eudicotyledons</taxon>
        <taxon>Gunneridae</taxon>
        <taxon>Pentapetalae</taxon>
        <taxon>rosids</taxon>
        <taxon>malvids</taxon>
        <taxon>Malvales</taxon>
        <taxon>Malvaceae</taxon>
        <taxon>Malvoideae</taxon>
        <taxon>Hibiscus</taxon>
    </lineage>
</organism>
<dbReference type="EMBL" id="VEPZ02000045">
    <property type="protein sequence ID" value="KAE8735009.1"/>
    <property type="molecule type" value="Genomic_DNA"/>
</dbReference>
<proteinExistence type="predicted"/>
<reference evidence="1" key="1">
    <citation type="submission" date="2019-09" db="EMBL/GenBank/DDBJ databases">
        <title>Draft genome information of white flower Hibiscus syriacus.</title>
        <authorList>
            <person name="Kim Y.-M."/>
        </authorList>
    </citation>
    <scope>NUCLEOTIDE SEQUENCE [LARGE SCALE GENOMIC DNA]</scope>
    <source>
        <strain evidence="1">YM2019G1</strain>
    </source>
</reference>
<evidence type="ECO:0000313" key="1">
    <source>
        <dbReference type="EMBL" id="KAE8735009.1"/>
    </source>
</evidence>
<accession>A0A6A3D6Z1</accession>
<gene>
    <name evidence="1" type="ORF">F3Y22_tig00000518pilonHSYRG00013</name>
</gene>